<keyword evidence="3 4" id="KW-0234">DNA repair</keyword>
<dbReference type="GO" id="GO:0006302">
    <property type="term" value="P:double-strand break repair"/>
    <property type="evidence" value="ECO:0007669"/>
    <property type="project" value="TreeGrafter"/>
</dbReference>
<protein>
    <recommendedName>
        <fullName evidence="4">DNA repair protein RecO</fullName>
    </recommendedName>
    <alternativeName>
        <fullName evidence="4">Recombination protein O</fullName>
    </alternativeName>
</protein>
<keyword evidence="2 4" id="KW-0233">DNA recombination</keyword>
<dbReference type="EMBL" id="WPIK01000007">
    <property type="protein sequence ID" value="MVN21838.1"/>
    <property type="molecule type" value="Genomic_DNA"/>
</dbReference>
<evidence type="ECO:0000313" key="6">
    <source>
        <dbReference type="EMBL" id="MVN21838.1"/>
    </source>
</evidence>
<comment type="function">
    <text evidence="4">Involved in DNA repair and RecF pathway recombination.</text>
</comment>
<dbReference type="Pfam" id="PF02565">
    <property type="entry name" value="RecO_C"/>
    <property type="match status" value="1"/>
</dbReference>
<sequence length="241" mass="28087">MLHKTRGIVFKTTDYSESSVIVQVFTEKFGLQSYLINGVKKPRAKISRSMLQPLHLLEMVAYHKPNGNIQRVTELKNAPVLKTVPYDVIKSSLVIFLNEVVYKAVRQQETDPNLFNFIFYAVEWLDNQELGLANFHLLFLLQLSRYLGFHPERNEAENAAYFDLKDGLFITLKPEHNLYLAPPYTQYFNLLIGKSFEDLVEIKLPNDVRRFLLDRMIEYYALHIDSFGQIKSHEILEEVLG</sequence>
<dbReference type="SUPFAM" id="SSF50249">
    <property type="entry name" value="Nucleic acid-binding proteins"/>
    <property type="match status" value="1"/>
</dbReference>
<dbReference type="Pfam" id="PF11967">
    <property type="entry name" value="RecO_N"/>
    <property type="match status" value="1"/>
</dbReference>
<dbReference type="SUPFAM" id="SSF57863">
    <property type="entry name" value="ArfGap/RecO-like zinc finger"/>
    <property type="match status" value="1"/>
</dbReference>
<evidence type="ECO:0000256" key="4">
    <source>
        <dbReference type="HAMAP-Rule" id="MF_00201"/>
    </source>
</evidence>
<evidence type="ECO:0000259" key="5">
    <source>
        <dbReference type="Pfam" id="PF11967"/>
    </source>
</evidence>
<dbReference type="InterPro" id="IPR022572">
    <property type="entry name" value="DNA_rep/recomb_RecO_N"/>
</dbReference>
<dbReference type="GO" id="GO:0043590">
    <property type="term" value="C:bacterial nucleoid"/>
    <property type="evidence" value="ECO:0007669"/>
    <property type="project" value="TreeGrafter"/>
</dbReference>
<dbReference type="InterPro" id="IPR012340">
    <property type="entry name" value="NA-bd_OB-fold"/>
</dbReference>
<accession>A0A7K1SX73</accession>
<dbReference type="GO" id="GO:0006310">
    <property type="term" value="P:DNA recombination"/>
    <property type="evidence" value="ECO:0007669"/>
    <property type="project" value="UniProtKB-UniRule"/>
</dbReference>
<evidence type="ECO:0000256" key="1">
    <source>
        <dbReference type="ARBA" id="ARBA00022763"/>
    </source>
</evidence>
<dbReference type="Gene3D" id="2.40.50.140">
    <property type="entry name" value="Nucleic acid-binding proteins"/>
    <property type="match status" value="1"/>
</dbReference>
<evidence type="ECO:0000256" key="2">
    <source>
        <dbReference type="ARBA" id="ARBA00023172"/>
    </source>
</evidence>
<evidence type="ECO:0000313" key="7">
    <source>
        <dbReference type="Proteomes" id="UP000462014"/>
    </source>
</evidence>
<comment type="caution">
    <text evidence="6">The sequence shown here is derived from an EMBL/GenBank/DDBJ whole genome shotgun (WGS) entry which is preliminary data.</text>
</comment>
<dbReference type="InterPro" id="IPR003717">
    <property type="entry name" value="RecO"/>
</dbReference>
<keyword evidence="1 4" id="KW-0227">DNA damage</keyword>
<comment type="similarity">
    <text evidence="4">Belongs to the RecO family.</text>
</comment>
<dbReference type="PANTHER" id="PTHR33991:SF1">
    <property type="entry name" value="DNA REPAIR PROTEIN RECO"/>
    <property type="match status" value="1"/>
</dbReference>
<keyword evidence="7" id="KW-1185">Reference proteome</keyword>
<dbReference type="HAMAP" id="MF_00201">
    <property type="entry name" value="RecO"/>
    <property type="match status" value="1"/>
</dbReference>
<dbReference type="NCBIfam" id="TIGR00613">
    <property type="entry name" value="reco"/>
    <property type="match status" value="1"/>
</dbReference>
<organism evidence="6 7">
    <name type="scientific">Mucilaginibacter arboris</name>
    <dbReference type="NCBI Taxonomy" id="2682090"/>
    <lineage>
        <taxon>Bacteria</taxon>
        <taxon>Pseudomonadati</taxon>
        <taxon>Bacteroidota</taxon>
        <taxon>Sphingobacteriia</taxon>
        <taxon>Sphingobacteriales</taxon>
        <taxon>Sphingobacteriaceae</taxon>
        <taxon>Mucilaginibacter</taxon>
    </lineage>
</organism>
<dbReference type="InterPro" id="IPR037278">
    <property type="entry name" value="ARFGAP/RecO"/>
</dbReference>
<proteinExistence type="inferred from homology"/>
<name>A0A7K1SX73_9SPHI</name>
<dbReference type="RefSeq" id="WP_157566507.1">
    <property type="nucleotide sequence ID" value="NZ_WPIK01000007.1"/>
</dbReference>
<evidence type="ECO:0000256" key="3">
    <source>
        <dbReference type="ARBA" id="ARBA00023204"/>
    </source>
</evidence>
<dbReference type="AlphaFoldDB" id="A0A7K1SX73"/>
<feature type="domain" description="DNA replication/recombination mediator RecO N-terminal" evidence="5">
    <location>
        <begin position="1"/>
        <end position="76"/>
    </location>
</feature>
<gene>
    <name evidence="4 6" type="primary">recO</name>
    <name evidence="6" type="ORF">GO621_09835</name>
</gene>
<reference evidence="6 7" key="1">
    <citation type="submission" date="2019-12" db="EMBL/GenBank/DDBJ databases">
        <title>Mucilaginibacter sp. HMF7410 genome sequencing and assembly.</title>
        <authorList>
            <person name="Kang H."/>
            <person name="Cha I."/>
            <person name="Kim H."/>
            <person name="Joh K."/>
        </authorList>
    </citation>
    <scope>NUCLEOTIDE SEQUENCE [LARGE SCALE GENOMIC DNA]</scope>
    <source>
        <strain evidence="6 7">HMF7410</strain>
    </source>
</reference>
<dbReference type="PANTHER" id="PTHR33991">
    <property type="entry name" value="DNA REPAIR PROTEIN RECO"/>
    <property type="match status" value="1"/>
</dbReference>
<dbReference type="Proteomes" id="UP000462014">
    <property type="component" value="Unassembled WGS sequence"/>
</dbReference>